<dbReference type="OrthoDB" id="9798081at2"/>
<dbReference type="Gene3D" id="3.40.630.30">
    <property type="match status" value="1"/>
</dbReference>
<dbReference type="AlphaFoldDB" id="A0A1C0YCL6"/>
<sequence>MILETKRLLLKPYEFEFADEIYQVVKHKEIANTMVMIPHPYPREVVDSWISYLQKSFEQGTAYEFAVFLKESDRYIGNCGLVTISKNHKNAEVGYFIDVSEWGKGYATEACKKIIDYGFHEHQLNRIYSRCMVRNIASRKVMEKSGMVWEGRHKQEFLKGDVYEDMDYLAILAEDYVQDKDCLCK</sequence>
<feature type="domain" description="N-acetyltransferase" evidence="1">
    <location>
        <begin position="20"/>
        <end position="169"/>
    </location>
</feature>
<proteinExistence type="predicted"/>
<organism evidence="2 3">
    <name type="scientific">Caryophanon tenue</name>
    <dbReference type="NCBI Taxonomy" id="33978"/>
    <lineage>
        <taxon>Bacteria</taxon>
        <taxon>Bacillati</taxon>
        <taxon>Bacillota</taxon>
        <taxon>Bacilli</taxon>
        <taxon>Bacillales</taxon>
        <taxon>Caryophanaceae</taxon>
        <taxon>Caryophanon</taxon>
    </lineage>
</organism>
<dbReference type="InterPro" id="IPR000182">
    <property type="entry name" value="GNAT_dom"/>
</dbReference>
<dbReference type="InterPro" id="IPR051531">
    <property type="entry name" value="N-acetyltransferase"/>
</dbReference>
<keyword evidence="2" id="KW-0808">Transferase</keyword>
<dbReference type="GO" id="GO:0008999">
    <property type="term" value="F:protein-N-terminal-alanine acetyltransferase activity"/>
    <property type="evidence" value="ECO:0007669"/>
    <property type="project" value="TreeGrafter"/>
</dbReference>
<dbReference type="PANTHER" id="PTHR43792:SF9">
    <property type="entry name" value="RIBOSOMAL-PROTEIN-ALANINE ACETYLTRANSFERASE"/>
    <property type="match status" value="1"/>
</dbReference>
<evidence type="ECO:0000313" key="2">
    <source>
        <dbReference type="EMBL" id="OCS84891.1"/>
    </source>
</evidence>
<dbReference type="PROSITE" id="PS51186">
    <property type="entry name" value="GNAT"/>
    <property type="match status" value="1"/>
</dbReference>
<evidence type="ECO:0000313" key="3">
    <source>
        <dbReference type="Proteomes" id="UP000093199"/>
    </source>
</evidence>
<dbReference type="SUPFAM" id="SSF55729">
    <property type="entry name" value="Acyl-CoA N-acyltransferases (Nat)"/>
    <property type="match status" value="1"/>
</dbReference>
<dbReference type="Proteomes" id="UP000093199">
    <property type="component" value="Unassembled WGS sequence"/>
</dbReference>
<dbReference type="GO" id="GO:0005737">
    <property type="term" value="C:cytoplasm"/>
    <property type="evidence" value="ECO:0007669"/>
    <property type="project" value="TreeGrafter"/>
</dbReference>
<evidence type="ECO:0000259" key="1">
    <source>
        <dbReference type="PROSITE" id="PS51186"/>
    </source>
</evidence>
<comment type="caution">
    <text evidence="2">The sequence shown here is derived from an EMBL/GenBank/DDBJ whole genome shotgun (WGS) entry which is preliminary data.</text>
</comment>
<dbReference type="RefSeq" id="WP_066545356.1">
    <property type="nucleotide sequence ID" value="NZ_MASJ01000018.1"/>
</dbReference>
<dbReference type="PANTHER" id="PTHR43792">
    <property type="entry name" value="GNAT FAMILY, PUTATIVE (AFU_ORTHOLOGUE AFUA_3G00765)-RELATED-RELATED"/>
    <property type="match status" value="1"/>
</dbReference>
<dbReference type="InterPro" id="IPR016181">
    <property type="entry name" value="Acyl_CoA_acyltransferase"/>
</dbReference>
<gene>
    <name evidence="2" type="ORF">A6M13_14410</name>
</gene>
<accession>A0A1C0YCL6</accession>
<protein>
    <submittedName>
        <fullName evidence="2">Acetyltransferase</fullName>
    </submittedName>
</protein>
<keyword evidence="3" id="KW-1185">Reference proteome</keyword>
<dbReference type="EMBL" id="MASJ01000018">
    <property type="protein sequence ID" value="OCS84891.1"/>
    <property type="molecule type" value="Genomic_DNA"/>
</dbReference>
<reference evidence="2 3" key="1">
    <citation type="submission" date="2016-07" db="EMBL/GenBank/DDBJ databases">
        <title>Caryophanon tenue genome sequencing.</title>
        <authorList>
            <person name="Verma A."/>
            <person name="Pal Y."/>
            <person name="Krishnamurthi S."/>
        </authorList>
    </citation>
    <scope>NUCLEOTIDE SEQUENCE [LARGE SCALE GENOMIC DNA]</scope>
    <source>
        <strain evidence="2 3">DSM 14152</strain>
    </source>
</reference>
<dbReference type="STRING" id="33978.A6M13_14410"/>
<dbReference type="Pfam" id="PF13302">
    <property type="entry name" value="Acetyltransf_3"/>
    <property type="match status" value="1"/>
</dbReference>
<name>A0A1C0YCL6_9BACL</name>